<proteinExistence type="predicted"/>
<keyword evidence="2" id="KW-1185">Reference proteome</keyword>
<dbReference type="HOGENOM" id="CLU_3406816_0_0_1"/>
<protein>
    <submittedName>
        <fullName evidence="1">Uncharacterized protein</fullName>
    </submittedName>
</protein>
<dbReference type="EMBL" id="CAEY01001080">
    <property type="status" value="NOT_ANNOTATED_CDS"/>
    <property type="molecule type" value="Genomic_DNA"/>
</dbReference>
<evidence type="ECO:0000313" key="2">
    <source>
        <dbReference type="Proteomes" id="UP000015104"/>
    </source>
</evidence>
<dbReference type="AlphaFoldDB" id="T1L4B3"/>
<name>T1L4B3_TETUR</name>
<dbReference type="Proteomes" id="UP000015104">
    <property type="component" value="Unassembled WGS sequence"/>
</dbReference>
<reference evidence="2" key="1">
    <citation type="submission" date="2011-08" db="EMBL/GenBank/DDBJ databases">
        <authorList>
            <person name="Rombauts S."/>
        </authorList>
    </citation>
    <scope>NUCLEOTIDE SEQUENCE</scope>
    <source>
        <strain evidence="2">London</strain>
    </source>
</reference>
<evidence type="ECO:0000313" key="1">
    <source>
        <dbReference type="EnsemblMetazoa" id="tetur38g00190.1"/>
    </source>
</evidence>
<organism evidence="1 2">
    <name type="scientific">Tetranychus urticae</name>
    <name type="common">Two-spotted spider mite</name>
    <dbReference type="NCBI Taxonomy" id="32264"/>
    <lineage>
        <taxon>Eukaryota</taxon>
        <taxon>Metazoa</taxon>
        <taxon>Ecdysozoa</taxon>
        <taxon>Arthropoda</taxon>
        <taxon>Chelicerata</taxon>
        <taxon>Arachnida</taxon>
        <taxon>Acari</taxon>
        <taxon>Acariformes</taxon>
        <taxon>Trombidiformes</taxon>
        <taxon>Prostigmata</taxon>
        <taxon>Eleutherengona</taxon>
        <taxon>Raphignathae</taxon>
        <taxon>Tetranychoidea</taxon>
        <taxon>Tetranychidae</taxon>
        <taxon>Tetranychus</taxon>
    </lineage>
</organism>
<sequence>MILFNSTHHALKNHFEQRVYFEKGKIAVNG</sequence>
<reference evidence="1" key="2">
    <citation type="submission" date="2015-06" db="UniProtKB">
        <authorList>
            <consortium name="EnsemblMetazoa"/>
        </authorList>
    </citation>
    <scope>IDENTIFICATION</scope>
</reference>
<accession>T1L4B3</accession>
<dbReference type="EnsemblMetazoa" id="tetur38g00190.1">
    <property type="protein sequence ID" value="tetur38g00190.1"/>
    <property type="gene ID" value="tetur38g00190"/>
</dbReference>